<accession>A0A7J5DMV0</accession>
<organism evidence="2 3">
    <name type="scientific">Streptomyces triticiradicis</name>
    <dbReference type="NCBI Taxonomy" id="2651189"/>
    <lineage>
        <taxon>Bacteria</taxon>
        <taxon>Bacillati</taxon>
        <taxon>Actinomycetota</taxon>
        <taxon>Actinomycetes</taxon>
        <taxon>Kitasatosporales</taxon>
        <taxon>Streptomycetaceae</taxon>
        <taxon>Streptomyces</taxon>
    </lineage>
</organism>
<gene>
    <name evidence="2" type="ORF">F8144_05350</name>
</gene>
<protein>
    <submittedName>
        <fullName evidence="2">TIGR02391 family protein</fullName>
    </submittedName>
</protein>
<reference evidence="2 3" key="1">
    <citation type="submission" date="2019-09" db="EMBL/GenBank/DDBJ databases">
        <title>Isolation and identification of active actinomycetes.</title>
        <authorList>
            <person name="Yu Z."/>
            <person name="Han C."/>
            <person name="Yu B."/>
        </authorList>
    </citation>
    <scope>NUCLEOTIDE SEQUENCE [LARGE SCALE GENOMIC DNA]</scope>
    <source>
        <strain evidence="2 3">NEAU-H2</strain>
    </source>
</reference>
<feature type="domain" description="Conserved hypothetical protein CHP02391" evidence="1">
    <location>
        <begin position="96"/>
        <end position="212"/>
    </location>
</feature>
<dbReference type="Proteomes" id="UP000442990">
    <property type="component" value="Unassembled WGS sequence"/>
</dbReference>
<dbReference type="AlphaFoldDB" id="A0A7J5DMV0"/>
<dbReference type="NCBIfam" id="TIGR02391">
    <property type="entry name" value="hypoth_ymh"/>
    <property type="match status" value="1"/>
</dbReference>
<sequence length="230" mass="24748">MGRNSLPKDPRIIFRAVLLAGPEPAFCGFSANKSDHSWSLNFDRRIRVFVGVAETASAYWTTRQGLLAPAAPAPIAAAPPQLQPSRTSPFAVSIFLHSEVAAVAAERFENGQYADAVMRAFQAVEHRVQTLIGSAEVGTRLMGTALASETPKLVVTRATGPSLSSEREGFRDLFRGAMLGLRNPRAHGPHDADDPEEAQEMLVFASLLMRRLDLAEAELNAQATQAAGTP</sequence>
<evidence type="ECO:0000313" key="2">
    <source>
        <dbReference type="EMBL" id="KAB1989985.1"/>
    </source>
</evidence>
<name>A0A7J5DMV0_9ACTN</name>
<dbReference type="InterPro" id="IPR012654">
    <property type="entry name" value="CHP02391"/>
</dbReference>
<comment type="caution">
    <text evidence="2">The sequence shown here is derived from an EMBL/GenBank/DDBJ whole genome shotgun (WGS) entry which is preliminary data.</text>
</comment>
<proteinExistence type="predicted"/>
<dbReference type="Pfam" id="PF09509">
    <property type="entry name" value="Hypoth_Ymh"/>
    <property type="match status" value="1"/>
</dbReference>
<evidence type="ECO:0000313" key="3">
    <source>
        <dbReference type="Proteomes" id="UP000442990"/>
    </source>
</evidence>
<evidence type="ECO:0000259" key="1">
    <source>
        <dbReference type="Pfam" id="PF09509"/>
    </source>
</evidence>
<dbReference type="EMBL" id="WBKG01000003">
    <property type="protein sequence ID" value="KAB1989985.1"/>
    <property type="molecule type" value="Genomic_DNA"/>
</dbReference>
<keyword evidence="3" id="KW-1185">Reference proteome</keyword>